<evidence type="ECO:0000256" key="6">
    <source>
        <dbReference type="ARBA" id="ARBA00023136"/>
    </source>
</evidence>
<name>A0A919IVV1_9ACTN</name>
<dbReference type="GO" id="GO:0016020">
    <property type="term" value="C:membrane"/>
    <property type="evidence" value="ECO:0007669"/>
    <property type="project" value="UniProtKB-SubCell"/>
</dbReference>
<sequence>MTQLGVEKPTTTLSSELTAERLLSRGQSVGGAVAGAVIVALLTLSAFGIGPSLLRWGQLAVAAVTVIYVVVIVFKLAMVFRAGGAPTLRFEPEDLRAIPDSDLAVYSILVPLYREASVLPYLVDRLSALDYPADKVQILLLIEEDDTETRAALTTMELAAQFEVVIIPDSPPKTKPKACNVGLARATGEFCVIYDAEDRPEADQLRKAVLAFRLLPERVVCVQAELHYWNPWTNWLTRCFAAEYATNFSLSLRGLDRHRLAIPLGGTSNHFRTDALRELGGWDQFNVTEDADLGIRIARRGWDVRMMVSVTEEEANSRLGNWVRQRSRWIKGYIQTWLVHSRHPLRVWRELGTKRAVAMHLTLGFSTFTTLVNPIFWALFASYLITGPKYLEPLFPPLSLYAGLATMVLGNVLMCYCLMNGCMERGLHRAMRAMLTVPLYWGLMSVAAYKAVFQLLRPSKRHFWELTEHGLVSHEPA</sequence>
<evidence type="ECO:0000256" key="1">
    <source>
        <dbReference type="ARBA" id="ARBA00004141"/>
    </source>
</evidence>
<dbReference type="Proteomes" id="UP000598174">
    <property type="component" value="Unassembled WGS sequence"/>
</dbReference>
<keyword evidence="6 7" id="KW-0472">Membrane</keyword>
<feature type="transmembrane region" description="Helical" evidence="7">
    <location>
        <begin position="29"/>
        <end position="50"/>
    </location>
</feature>
<gene>
    <name evidence="8" type="ORF">Afe05nite_06070</name>
</gene>
<dbReference type="SUPFAM" id="SSF53448">
    <property type="entry name" value="Nucleotide-diphospho-sugar transferases"/>
    <property type="match status" value="1"/>
</dbReference>
<feature type="transmembrane region" description="Helical" evidence="7">
    <location>
        <begin position="356"/>
        <end position="380"/>
    </location>
</feature>
<dbReference type="GO" id="GO:0016757">
    <property type="term" value="F:glycosyltransferase activity"/>
    <property type="evidence" value="ECO:0007669"/>
    <property type="project" value="UniProtKB-KW"/>
</dbReference>
<feature type="transmembrane region" description="Helical" evidence="7">
    <location>
        <begin position="400"/>
        <end position="419"/>
    </location>
</feature>
<keyword evidence="4 7" id="KW-0812">Transmembrane</keyword>
<keyword evidence="5 7" id="KW-1133">Transmembrane helix</keyword>
<dbReference type="EMBL" id="BOMM01000003">
    <property type="protein sequence ID" value="GIE08767.1"/>
    <property type="molecule type" value="Genomic_DNA"/>
</dbReference>
<organism evidence="8 9">
    <name type="scientific">Paractinoplanes ferrugineus</name>
    <dbReference type="NCBI Taxonomy" id="113564"/>
    <lineage>
        <taxon>Bacteria</taxon>
        <taxon>Bacillati</taxon>
        <taxon>Actinomycetota</taxon>
        <taxon>Actinomycetes</taxon>
        <taxon>Micromonosporales</taxon>
        <taxon>Micromonosporaceae</taxon>
        <taxon>Paractinoplanes</taxon>
    </lineage>
</organism>
<evidence type="ECO:0000256" key="7">
    <source>
        <dbReference type="SAM" id="Phobius"/>
    </source>
</evidence>
<dbReference type="Pfam" id="PF13641">
    <property type="entry name" value="Glyco_tranf_2_3"/>
    <property type="match status" value="1"/>
</dbReference>
<reference evidence="8" key="1">
    <citation type="submission" date="2021-01" db="EMBL/GenBank/DDBJ databases">
        <title>Whole genome shotgun sequence of Actinoplanes ferrugineus NBRC 15555.</title>
        <authorList>
            <person name="Komaki H."/>
            <person name="Tamura T."/>
        </authorList>
    </citation>
    <scope>NUCLEOTIDE SEQUENCE</scope>
    <source>
        <strain evidence="8">NBRC 15555</strain>
    </source>
</reference>
<accession>A0A919IVV1</accession>
<comment type="caution">
    <text evidence="8">The sequence shown here is derived from an EMBL/GenBank/DDBJ whole genome shotgun (WGS) entry which is preliminary data.</text>
</comment>
<dbReference type="CDD" id="cd06427">
    <property type="entry name" value="CESA_like_2"/>
    <property type="match status" value="1"/>
</dbReference>
<evidence type="ECO:0000313" key="9">
    <source>
        <dbReference type="Proteomes" id="UP000598174"/>
    </source>
</evidence>
<evidence type="ECO:0000313" key="8">
    <source>
        <dbReference type="EMBL" id="GIE08767.1"/>
    </source>
</evidence>
<dbReference type="PANTHER" id="PTHR43867:SF2">
    <property type="entry name" value="CELLULOSE SYNTHASE CATALYTIC SUBUNIT A [UDP-FORMING]"/>
    <property type="match status" value="1"/>
</dbReference>
<evidence type="ECO:0000256" key="4">
    <source>
        <dbReference type="ARBA" id="ARBA00022692"/>
    </source>
</evidence>
<keyword evidence="2" id="KW-0328">Glycosyltransferase</keyword>
<dbReference type="PANTHER" id="PTHR43867">
    <property type="entry name" value="CELLULOSE SYNTHASE CATALYTIC SUBUNIT A [UDP-FORMING]"/>
    <property type="match status" value="1"/>
</dbReference>
<protein>
    <recommendedName>
        <fullName evidence="10">Glycosyltransferase</fullName>
    </recommendedName>
</protein>
<dbReference type="Gene3D" id="3.90.550.10">
    <property type="entry name" value="Spore Coat Polysaccharide Biosynthesis Protein SpsA, Chain A"/>
    <property type="match status" value="1"/>
</dbReference>
<evidence type="ECO:0008006" key="10">
    <source>
        <dbReference type="Google" id="ProtNLM"/>
    </source>
</evidence>
<keyword evidence="3" id="KW-0808">Transferase</keyword>
<proteinExistence type="predicted"/>
<dbReference type="RefSeq" id="WP_239117508.1">
    <property type="nucleotide sequence ID" value="NZ_BAAABP010000014.1"/>
</dbReference>
<dbReference type="InterPro" id="IPR050321">
    <property type="entry name" value="Glycosyltr_2/OpgH_subfam"/>
</dbReference>
<dbReference type="AlphaFoldDB" id="A0A919IVV1"/>
<dbReference type="InterPro" id="IPR029044">
    <property type="entry name" value="Nucleotide-diphossugar_trans"/>
</dbReference>
<keyword evidence="9" id="KW-1185">Reference proteome</keyword>
<feature type="transmembrane region" description="Helical" evidence="7">
    <location>
        <begin position="56"/>
        <end position="80"/>
    </location>
</feature>
<evidence type="ECO:0000256" key="3">
    <source>
        <dbReference type="ARBA" id="ARBA00022679"/>
    </source>
</evidence>
<feature type="transmembrane region" description="Helical" evidence="7">
    <location>
        <begin position="439"/>
        <end position="456"/>
    </location>
</feature>
<comment type="subcellular location">
    <subcellularLocation>
        <location evidence="1">Membrane</location>
        <topology evidence="1">Multi-pass membrane protein</topology>
    </subcellularLocation>
</comment>
<evidence type="ECO:0000256" key="5">
    <source>
        <dbReference type="ARBA" id="ARBA00022989"/>
    </source>
</evidence>
<evidence type="ECO:0000256" key="2">
    <source>
        <dbReference type="ARBA" id="ARBA00022676"/>
    </source>
</evidence>